<dbReference type="InterPro" id="IPR006578">
    <property type="entry name" value="MADF-dom"/>
</dbReference>
<dbReference type="SMART" id="SM00595">
    <property type="entry name" value="MADF"/>
    <property type="match status" value="1"/>
</dbReference>
<dbReference type="OrthoDB" id="8195830at2759"/>
<dbReference type="GO" id="GO:0006357">
    <property type="term" value="P:regulation of transcription by RNA polymerase II"/>
    <property type="evidence" value="ECO:0007669"/>
    <property type="project" value="TreeGrafter"/>
</dbReference>
<dbReference type="GO" id="GO:0005634">
    <property type="term" value="C:nucleus"/>
    <property type="evidence" value="ECO:0007669"/>
    <property type="project" value="TreeGrafter"/>
</dbReference>
<dbReference type="AlphaFoldDB" id="A0A653BEU9"/>
<feature type="region of interest" description="Disordered" evidence="1">
    <location>
        <begin position="110"/>
        <end position="157"/>
    </location>
</feature>
<organism evidence="3 4">
    <name type="scientific">Callosobruchus maculatus</name>
    <name type="common">Southern cowpea weevil</name>
    <name type="synonym">Pulse bruchid</name>
    <dbReference type="NCBI Taxonomy" id="64391"/>
    <lineage>
        <taxon>Eukaryota</taxon>
        <taxon>Metazoa</taxon>
        <taxon>Ecdysozoa</taxon>
        <taxon>Arthropoda</taxon>
        <taxon>Hexapoda</taxon>
        <taxon>Insecta</taxon>
        <taxon>Pterygota</taxon>
        <taxon>Neoptera</taxon>
        <taxon>Endopterygota</taxon>
        <taxon>Coleoptera</taxon>
        <taxon>Polyphaga</taxon>
        <taxon>Cucujiformia</taxon>
        <taxon>Chrysomeloidea</taxon>
        <taxon>Chrysomelidae</taxon>
        <taxon>Bruchinae</taxon>
        <taxon>Bruchini</taxon>
        <taxon>Callosobruchus</taxon>
    </lineage>
</organism>
<dbReference type="PROSITE" id="PS51029">
    <property type="entry name" value="MADF"/>
    <property type="match status" value="1"/>
</dbReference>
<protein>
    <recommendedName>
        <fullName evidence="2">MADF domain-containing protein</fullName>
    </recommendedName>
</protein>
<evidence type="ECO:0000259" key="2">
    <source>
        <dbReference type="PROSITE" id="PS51029"/>
    </source>
</evidence>
<feature type="domain" description="MADF" evidence="2">
    <location>
        <begin position="24"/>
        <end position="110"/>
    </location>
</feature>
<dbReference type="Proteomes" id="UP000410492">
    <property type="component" value="Unassembled WGS sequence"/>
</dbReference>
<sequence>MEETYTEYEEIPEATGQHELDRGLLIEYIQGYPHLYDVKDQLYKNVNKKAEAWEIIAGVLDSTVEDCMKAWKSLRDRYVKEKNRCASGSEAPESSWKYFDAMRFYAKFTKPRKTHTKPMKSTQSGRSSDSSTATKPLKSTQSDPSSDSSRPSSTMSMWSPIDEVCEVTITNTPRSEEGPGPSRRKRQQSLDTPISSGKSAKRSENSFLEVAKEIMKKIDEKQQMNPNKAFCEYLFTELEKLPEAEAKEKRKKILMIVFSD</sequence>
<evidence type="ECO:0000313" key="3">
    <source>
        <dbReference type="EMBL" id="VEN34116.1"/>
    </source>
</evidence>
<accession>A0A653BEU9</accession>
<evidence type="ECO:0000313" key="4">
    <source>
        <dbReference type="Proteomes" id="UP000410492"/>
    </source>
</evidence>
<evidence type="ECO:0000256" key="1">
    <source>
        <dbReference type="SAM" id="MobiDB-lite"/>
    </source>
</evidence>
<feature type="region of interest" description="Disordered" evidence="1">
    <location>
        <begin position="170"/>
        <end position="204"/>
    </location>
</feature>
<keyword evidence="4" id="KW-1185">Reference proteome</keyword>
<dbReference type="PANTHER" id="PTHR12243:SF67">
    <property type="entry name" value="COREPRESSOR OF PANGOLIN, ISOFORM A-RELATED"/>
    <property type="match status" value="1"/>
</dbReference>
<dbReference type="Pfam" id="PF10545">
    <property type="entry name" value="MADF_DNA_bdg"/>
    <property type="match status" value="1"/>
</dbReference>
<name>A0A653BEU9_CALMS</name>
<feature type="compositionally biased region" description="Low complexity" evidence="1">
    <location>
        <begin position="121"/>
        <end position="157"/>
    </location>
</feature>
<dbReference type="InterPro" id="IPR039353">
    <property type="entry name" value="TF_Adf1"/>
</dbReference>
<dbReference type="EMBL" id="CAACVG010000442">
    <property type="protein sequence ID" value="VEN34116.1"/>
    <property type="molecule type" value="Genomic_DNA"/>
</dbReference>
<dbReference type="GO" id="GO:0005667">
    <property type="term" value="C:transcription regulator complex"/>
    <property type="evidence" value="ECO:0007669"/>
    <property type="project" value="TreeGrafter"/>
</dbReference>
<reference evidence="3 4" key="1">
    <citation type="submission" date="2019-01" db="EMBL/GenBank/DDBJ databases">
        <authorList>
            <person name="Sayadi A."/>
        </authorList>
    </citation>
    <scope>NUCLEOTIDE SEQUENCE [LARGE SCALE GENOMIC DNA]</scope>
</reference>
<feature type="compositionally biased region" description="Polar residues" evidence="1">
    <location>
        <begin position="189"/>
        <end position="198"/>
    </location>
</feature>
<gene>
    <name evidence="3" type="ORF">CALMAC_LOCUS417</name>
</gene>
<proteinExistence type="predicted"/>
<dbReference type="PANTHER" id="PTHR12243">
    <property type="entry name" value="MADF DOMAIN TRANSCRIPTION FACTOR"/>
    <property type="match status" value="1"/>
</dbReference>